<keyword evidence="1" id="KW-0472">Membrane</keyword>
<feature type="non-terminal residue" evidence="3">
    <location>
        <position position="1"/>
    </location>
</feature>
<evidence type="ECO:0000313" key="5">
    <source>
        <dbReference type="Proteomes" id="UP000681967"/>
    </source>
</evidence>
<accession>A0A8S3A2U3</accession>
<evidence type="ECO:0000313" key="4">
    <source>
        <dbReference type="EMBL" id="CAF4716633.1"/>
    </source>
</evidence>
<evidence type="ECO:0000256" key="1">
    <source>
        <dbReference type="SAM" id="Phobius"/>
    </source>
</evidence>
<organism evidence="3 5">
    <name type="scientific">Rotaria magnacalcarata</name>
    <dbReference type="NCBI Taxonomy" id="392030"/>
    <lineage>
        <taxon>Eukaryota</taxon>
        <taxon>Metazoa</taxon>
        <taxon>Spiralia</taxon>
        <taxon>Gnathifera</taxon>
        <taxon>Rotifera</taxon>
        <taxon>Eurotatoria</taxon>
        <taxon>Bdelloidea</taxon>
        <taxon>Philodinida</taxon>
        <taxon>Philodinidae</taxon>
        <taxon>Rotaria</taxon>
    </lineage>
</organism>
<reference evidence="3" key="1">
    <citation type="submission" date="2021-02" db="EMBL/GenBank/DDBJ databases">
        <authorList>
            <person name="Nowell W R."/>
        </authorList>
    </citation>
    <scope>NUCLEOTIDE SEQUENCE</scope>
</reference>
<keyword evidence="1" id="KW-1133">Transmembrane helix</keyword>
<dbReference type="EMBL" id="CAJOBJ010129943">
    <property type="protein sequence ID" value="CAF4716633.1"/>
    <property type="molecule type" value="Genomic_DNA"/>
</dbReference>
<feature type="non-terminal residue" evidence="3">
    <location>
        <position position="80"/>
    </location>
</feature>
<comment type="caution">
    <text evidence="3">The sequence shown here is derived from an EMBL/GenBank/DDBJ whole genome shotgun (WGS) entry which is preliminary data.</text>
</comment>
<dbReference type="Proteomes" id="UP000681720">
    <property type="component" value="Unassembled WGS sequence"/>
</dbReference>
<evidence type="ECO:0000313" key="2">
    <source>
        <dbReference type="EMBL" id="CAF4624568.1"/>
    </source>
</evidence>
<dbReference type="AlphaFoldDB" id="A0A8S3A2U3"/>
<gene>
    <name evidence="3" type="ORF">BYL167_LOCUS43365</name>
    <name evidence="4" type="ORF">GIL414_LOCUS43674</name>
    <name evidence="2" type="ORF">SMN809_LOCUS40039</name>
</gene>
<name>A0A8S3A2U3_9BILA</name>
<evidence type="ECO:0000313" key="3">
    <source>
        <dbReference type="EMBL" id="CAF4681555.1"/>
    </source>
</evidence>
<keyword evidence="1" id="KW-0812">Transmembrane</keyword>
<feature type="transmembrane region" description="Helical" evidence="1">
    <location>
        <begin position="24"/>
        <end position="43"/>
    </location>
</feature>
<dbReference type="EMBL" id="CAJOBH010115073">
    <property type="protein sequence ID" value="CAF4681555.1"/>
    <property type="molecule type" value="Genomic_DNA"/>
</dbReference>
<dbReference type="Proteomes" id="UP000676336">
    <property type="component" value="Unassembled WGS sequence"/>
</dbReference>
<dbReference type="Proteomes" id="UP000681967">
    <property type="component" value="Unassembled WGS sequence"/>
</dbReference>
<proteinExistence type="predicted"/>
<dbReference type="EMBL" id="CAJOBI010109161">
    <property type="protein sequence ID" value="CAF4624568.1"/>
    <property type="molecule type" value="Genomic_DNA"/>
</dbReference>
<protein>
    <submittedName>
        <fullName evidence="3">Uncharacterized protein</fullName>
    </submittedName>
</protein>
<sequence>YEITGVSGAFATGLGLIPRLGNNYAFIVTPICFTAAAIIWLLINSSELSKNDPDSDIMLANESNYFKSVLQGFFIFGQSI</sequence>